<feature type="compositionally biased region" description="Polar residues" evidence="1">
    <location>
        <begin position="39"/>
        <end position="62"/>
    </location>
</feature>
<gene>
    <name evidence="2" type="ORF">L798_10098</name>
</gene>
<dbReference type="EMBL" id="KK852807">
    <property type="protein sequence ID" value="KDR16084.1"/>
    <property type="molecule type" value="Genomic_DNA"/>
</dbReference>
<evidence type="ECO:0000256" key="1">
    <source>
        <dbReference type="SAM" id="MobiDB-lite"/>
    </source>
</evidence>
<dbReference type="Proteomes" id="UP000027135">
    <property type="component" value="Unassembled WGS sequence"/>
</dbReference>
<organism evidence="2 3">
    <name type="scientific">Zootermopsis nevadensis</name>
    <name type="common">Dampwood termite</name>
    <dbReference type="NCBI Taxonomy" id="136037"/>
    <lineage>
        <taxon>Eukaryota</taxon>
        <taxon>Metazoa</taxon>
        <taxon>Ecdysozoa</taxon>
        <taxon>Arthropoda</taxon>
        <taxon>Hexapoda</taxon>
        <taxon>Insecta</taxon>
        <taxon>Pterygota</taxon>
        <taxon>Neoptera</taxon>
        <taxon>Polyneoptera</taxon>
        <taxon>Dictyoptera</taxon>
        <taxon>Blattodea</taxon>
        <taxon>Blattoidea</taxon>
        <taxon>Termitoidae</taxon>
        <taxon>Termopsidae</taxon>
        <taxon>Zootermopsis</taxon>
    </lineage>
</organism>
<feature type="region of interest" description="Disordered" evidence="1">
    <location>
        <begin position="36"/>
        <end position="62"/>
    </location>
</feature>
<evidence type="ECO:0000313" key="3">
    <source>
        <dbReference type="Proteomes" id="UP000027135"/>
    </source>
</evidence>
<dbReference type="AlphaFoldDB" id="A0A067R297"/>
<keyword evidence="3" id="KW-1185">Reference proteome</keyword>
<sequence>MEEMSELCSNHSIHILGKCGSRSLRNSTRLPRDIKLLSEDTSGLPSSTELTSTEGTKTQSQVTGHEIPTCDSYIVSNDASVTVTTMNEYEMISTLLSDETDQNVTTVVTLVEYNSPLVVRESTVRGFLFIGTECLLACAFILRKLLRSKDQNDSTVASTIELLSESEPKSEGDNETQDDECEDVITIEDGEVCRYR</sequence>
<dbReference type="STRING" id="136037.A0A067R297"/>
<proteinExistence type="predicted"/>
<reference evidence="2 3" key="1">
    <citation type="journal article" date="2014" name="Nat. Commun.">
        <title>Molecular traces of alternative social organization in a termite genome.</title>
        <authorList>
            <person name="Terrapon N."/>
            <person name="Li C."/>
            <person name="Robertson H.M."/>
            <person name="Ji L."/>
            <person name="Meng X."/>
            <person name="Booth W."/>
            <person name="Chen Z."/>
            <person name="Childers C.P."/>
            <person name="Glastad K.M."/>
            <person name="Gokhale K."/>
            <person name="Gowin J."/>
            <person name="Gronenberg W."/>
            <person name="Hermansen R.A."/>
            <person name="Hu H."/>
            <person name="Hunt B.G."/>
            <person name="Huylmans A.K."/>
            <person name="Khalil S.M."/>
            <person name="Mitchell R.D."/>
            <person name="Munoz-Torres M.C."/>
            <person name="Mustard J.A."/>
            <person name="Pan H."/>
            <person name="Reese J.T."/>
            <person name="Scharf M.E."/>
            <person name="Sun F."/>
            <person name="Vogel H."/>
            <person name="Xiao J."/>
            <person name="Yang W."/>
            <person name="Yang Z."/>
            <person name="Yang Z."/>
            <person name="Zhou J."/>
            <person name="Zhu J."/>
            <person name="Brent C.S."/>
            <person name="Elsik C.G."/>
            <person name="Goodisman M.A."/>
            <person name="Liberles D.A."/>
            <person name="Roe R.M."/>
            <person name="Vargo E.L."/>
            <person name="Vilcinskas A."/>
            <person name="Wang J."/>
            <person name="Bornberg-Bauer E."/>
            <person name="Korb J."/>
            <person name="Zhang G."/>
            <person name="Liebig J."/>
        </authorList>
    </citation>
    <scope>NUCLEOTIDE SEQUENCE [LARGE SCALE GENOMIC DNA]</scope>
    <source>
        <tissue evidence="2">Whole organism</tissue>
    </source>
</reference>
<protein>
    <submittedName>
        <fullName evidence="2">Uncharacterized protein</fullName>
    </submittedName>
</protein>
<name>A0A067R297_ZOONE</name>
<dbReference type="InParanoid" id="A0A067R297"/>
<feature type="region of interest" description="Disordered" evidence="1">
    <location>
        <begin position="161"/>
        <end position="181"/>
    </location>
</feature>
<evidence type="ECO:0000313" key="2">
    <source>
        <dbReference type="EMBL" id="KDR16084.1"/>
    </source>
</evidence>
<accession>A0A067R297</accession>